<dbReference type="InterPro" id="IPR036397">
    <property type="entry name" value="RNaseH_sf"/>
</dbReference>
<dbReference type="AlphaFoldDB" id="A0A9Q3BMP0"/>
<comment type="caution">
    <text evidence="3">The sequence shown here is derived from an EMBL/GenBank/DDBJ whole genome shotgun (WGS) entry which is preliminary data.</text>
</comment>
<dbReference type="PANTHER" id="PTHR37984">
    <property type="entry name" value="PROTEIN CBG26694"/>
    <property type="match status" value="1"/>
</dbReference>
<keyword evidence="4" id="KW-1185">Reference proteome</keyword>
<dbReference type="GO" id="GO:0015074">
    <property type="term" value="P:DNA integration"/>
    <property type="evidence" value="ECO:0007669"/>
    <property type="project" value="InterPro"/>
</dbReference>
<dbReference type="InterPro" id="IPR050951">
    <property type="entry name" value="Retrovirus_Pol_polyprotein"/>
</dbReference>
<dbReference type="InterPro" id="IPR012337">
    <property type="entry name" value="RNaseH-like_sf"/>
</dbReference>
<accession>A0A9Q3BMP0</accession>
<evidence type="ECO:0000256" key="1">
    <source>
        <dbReference type="ARBA" id="ARBA00022884"/>
    </source>
</evidence>
<dbReference type="PANTHER" id="PTHR37984:SF5">
    <property type="entry name" value="PROTEIN NYNRIN-LIKE"/>
    <property type="match status" value="1"/>
</dbReference>
<dbReference type="OrthoDB" id="2430298at2759"/>
<dbReference type="EMBL" id="AVOT02001698">
    <property type="protein sequence ID" value="MBW0467848.1"/>
    <property type="molecule type" value="Genomic_DNA"/>
</dbReference>
<evidence type="ECO:0000313" key="4">
    <source>
        <dbReference type="Proteomes" id="UP000765509"/>
    </source>
</evidence>
<keyword evidence="1" id="KW-0694">RNA-binding</keyword>
<name>A0A9Q3BMP0_9BASI</name>
<dbReference type="InterPro" id="IPR001584">
    <property type="entry name" value="Integrase_cat-core"/>
</dbReference>
<evidence type="ECO:0000313" key="3">
    <source>
        <dbReference type="EMBL" id="MBW0467848.1"/>
    </source>
</evidence>
<dbReference type="PROSITE" id="PS50994">
    <property type="entry name" value="INTEGRASE"/>
    <property type="match status" value="1"/>
</dbReference>
<evidence type="ECO:0000259" key="2">
    <source>
        <dbReference type="PROSITE" id="PS50994"/>
    </source>
</evidence>
<dbReference type="Gene3D" id="3.30.420.10">
    <property type="entry name" value="Ribonuclease H-like superfamily/Ribonuclease H"/>
    <property type="match status" value="1"/>
</dbReference>
<dbReference type="SUPFAM" id="SSF53098">
    <property type="entry name" value="Ribonuclease H-like"/>
    <property type="match status" value="1"/>
</dbReference>
<dbReference type="GO" id="GO:0003723">
    <property type="term" value="F:RNA binding"/>
    <property type="evidence" value="ECO:0007669"/>
    <property type="project" value="UniProtKB-KW"/>
</dbReference>
<reference evidence="3" key="1">
    <citation type="submission" date="2021-03" db="EMBL/GenBank/DDBJ databases">
        <title>Draft genome sequence of rust myrtle Austropuccinia psidii MF-1, a brazilian biotype.</title>
        <authorList>
            <person name="Quecine M.C."/>
            <person name="Pachon D.M.R."/>
            <person name="Bonatelli M.L."/>
            <person name="Correr F.H."/>
            <person name="Franceschini L.M."/>
            <person name="Leite T.F."/>
            <person name="Margarido G.R.A."/>
            <person name="Almeida C.A."/>
            <person name="Ferrarezi J.A."/>
            <person name="Labate C.A."/>
        </authorList>
    </citation>
    <scope>NUCLEOTIDE SEQUENCE</scope>
    <source>
        <strain evidence="3">MF-1</strain>
    </source>
</reference>
<gene>
    <name evidence="3" type="ORF">O181_007563</name>
</gene>
<proteinExistence type="predicted"/>
<feature type="domain" description="Integrase catalytic" evidence="2">
    <location>
        <begin position="1"/>
        <end position="119"/>
    </location>
</feature>
<dbReference type="Proteomes" id="UP000765509">
    <property type="component" value="Unassembled WGS sequence"/>
</dbReference>
<organism evidence="3 4">
    <name type="scientific">Austropuccinia psidii MF-1</name>
    <dbReference type="NCBI Taxonomy" id="1389203"/>
    <lineage>
        <taxon>Eukaryota</taxon>
        <taxon>Fungi</taxon>
        <taxon>Dikarya</taxon>
        <taxon>Basidiomycota</taxon>
        <taxon>Pucciniomycotina</taxon>
        <taxon>Pucciniomycetes</taxon>
        <taxon>Pucciniales</taxon>
        <taxon>Sphaerophragmiaceae</taxon>
        <taxon>Austropuccinia</taxon>
    </lineage>
</organism>
<dbReference type="GO" id="GO:0005634">
    <property type="term" value="C:nucleus"/>
    <property type="evidence" value="ECO:0007669"/>
    <property type="project" value="UniProtKB-ARBA"/>
</dbReference>
<protein>
    <recommendedName>
        <fullName evidence="2">Integrase catalytic domain-containing protein</fullName>
    </recommendedName>
</protein>
<sequence length="119" mass="13812">MEWVTGIVPGSKDNLNSFLILVDRFRKSVKCLPCHKEDTAMNSALLFWNNMTSSCGVPKIIIRDMDPKSTSELWTNWYDMLSTKLEFTTAYHPQTDGLAEWMSQTMEDTIRRFCAYVME</sequence>